<dbReference type="InterPro" id="IPR051076">
    <property type="entry name" value="Golgi_membrane_TVP38/TMEM64"/>
</dbReference>
<accession>A0A9P3PXC6</accession>
<comment type="function">
    <text evidence="1">Golgi membrane protein involved in vesicular trafficking and spindle migration.</text>
</comment>
<feature type="transmembrane region" description="Helical" evidence="11">
    <location>
        <begin position="40"/>
        <end position="60"/>
    </location>
</feature>
<dbReference type="Pfam" id="PF09335">
    <property type="entry name" value="VTT_dom"/>
    <property type="match status" value="1"/>
</dbReference>
<keyword evidence="8" id="KW-0333">Golgi apparatus</keyword>
<feature type="transmembrane region" description="Helical" evidence="11">
    <location>
        <begin position="105"/>
        <end position="126"/>
    </location>
</feature>
<evidence type="ECO:0000256" key="1">
    <source>
        <dbReference type="ARBA" id="ARBA00002978"/>
    </source>
</evidence>
<evidence type="ECO:0000256" key="5">
    <source>
        <dbReference type="ARBA" id="ARBA00020673"/>
    </source>
</evidence>
<organism evidence="13 14">
    <name type="scientific">Lyophyllum shimeji</name>
    <name type="common">Hon-shimeji</name>
    <name type="synonym">Tricholoma shimeji</name>
    <dbReference type="NCBI Taxonomy" id="47721"/>
    <lineage>
        <taxon>Eukaryota</taxon>
        <taxon>Fungi</taxon>
        <taxon>Dikarya</taxon>
        <taxon>Basidiomycota</taxon>
        <taxon>Agaricomycotina</taxon>
        <taxon>Agaricomycetes</taxon>
        <taxon>Agaricomycetidae</taxon>
        <taxon>Agaricales</taxon>
        <taxon>Tricholomatineae</taxon>
        <taxon>Lyophyllaceae</taxon>
        <taxon>Lyophyllum</taxon>
    </lineage>
</organism>
<feature type="compositionally biased region" description="Pro residues" evidence="10">
    <location>
        <begin position="460"/>
        <end position="473"/>
    </location>
</feature>
<dbReference type="GO" id="GO:0000139">
    <property type="term" value="C:Golgi membrane"/>
    <property type="evidence" value="ECO:0007669"/>
    <property type="project" value="UniProtKB-SubCell"/>
</dbReference>
<evidence type="ECO:0000256" key="7">
    <source>
        <dbReference type="ARBA" id="ARBA00022989"/>
    </source>
</evidence>
<sequence>MMMTSRTPSPTPSEERELKTGVFDWKTLGHWRFWIRREWLWYYVAVIVILVVTALVSIYHKQIVHWLTPVTRWLKDDLRFGWLVPIGVLFVISFPPLFGHEIVAILCGLVWGLWVGFGIVSAGTFLGEVGNFYAFKYCCRARGEKLERTKITYACLAKVVRDGGFKIALIARLSAIPGHFTTAVFSACGMGIIVFSLAAILSMPKQFITVYLGVILEQSSTGVKDRKSTIISDVVLAITFIITLVAMWYIYRQMNKVKPEVIYQRRKARQAKLARAGLSPYGNDFSSSSTVAFDPYASNVDSIPLKVQTPSVTQSWESHSSSSAESGPNAQFLYAPQPKKARLPPPEDVDVDVEAQGYGYGYGGYGHHHARAEASAEDVGWDMQMRPTQHARPEDMYGLGPFASTETVQQSSVNQHASQPYVAPPPGIALPSSLPQGAPPHPQMQDAQTPMQAHFATHAQPPPPLQSQQPPPAHSQTPGQTPTQAHFTTSTHAPPPAPAEPAHDLPGPLPLPNFDQPRSNSSSGSPAMYYGHAQEATDASYRTAREPSTDDDDDTQHYHPVRVASPPPPSYTTHER</sequence>
<evidence type="ECO:0000256" key="8">
    <source>
        <dbReference type="ARBA" id="ARBA00023034"/>
    </source>
</evidence>
<feature type="transmembrane region" description="Helical" evidence="11">
    <location>
        <begin position="230"/>
        <end position="251"/>
    </location>
</feature>
<dbReference type="OrthoDB" id="166803at2759"/>
<dbReference type="InterPro" id="IPR032816">
    <property type="entry name" value="VTT_dom"/>
</dbReference>
<evidence type="ECO:0000256" key="2">
    <source>
        <dbReference type="ARBA" id="ARBA00004653"/>
    </source>
</evidence>
<gene>
    <name evidence="13" type="ORF">LshimejAT787_1203650</name>
</gene>
<keyword evidence="9 11" id="KW-0472">Membrane</keyword>
<dbReference type="AlphaFoldDB" id="A0A9P3PXC6"/>
<evidence type="ECO:0000256" key="11">
    <source>
        <dbReference type="SAM" id="Phobius"/>
    </source>
</evidence>
<feature type="transmembrane region" description="Helical" evidence="11">
    <location>
        <begin position="180"/>
        <end position="201"/>
    </location>
</feature>
<keyword evidence="7 11" id="KW-1133">Transmembrane helix</keyword>
<name>A0A9P3PXC6_LYOSH</name>
<comment type="subcellular location">
    <subcellularLocation>
        <location evidence="2">Golgi apparatus membrane</location>
        <topology evidence="2">Multi-pass membrane protein</topology>
    </subcellularLocation>
</comment>
<evidence type="ECO:0000256" key="4">
    <source>
        <dbReference type="ARBA" id="ARBA00013533"/>
    </source>
</evidence>
<evidence type="ECO:0000256" key="6">
    <source>
        <dbReference type="ARBA" id="ARBA00022692"/>
    </source>
</evidence>
<dbReference type="PANTHER" id="PTHR47549">
    <property type="entry name" value="GOLGI APPARATUS MEMBRANE PROTEIN TVP38-RELATED"/>
    <property type="match status" value="1"/>
</dbReference>
<protein>
    <recommendedName>
        <fullName evidence="4">Golgi apparatus membrane protein TVP38</fullName>
    </recommendedName>
    <alternativeName>
        <fullName evidence="5">Golgi apparatus membrane protein tvp38</fullName>
    </alternativeName>
</protein>
<feature type="compositionally biased region" description="Polar residues" evidence="10">
    <location>
        <begin position="516"/>
        <end position="525"/>
    </location>
</feature>
<evidence type="ECO:0000256" key="3">
    <source>
        <dbReference type="ARBA" id="ARBA00008640"/>
    </source>
</evidence>
<keyword evidence="6 11" id="KW-0812">Transmembrane</keyword>
<evidence type="ECO:0000259" key="12">
    <source>
        <dbReference type="Pfam" id="PF09335"/>
    </source>
</evidence>
<feature type="transmembrane region" description="Helical" evidence="11">
    <location>
        <begin position="80"/>
        <end position="98"/>
    </location>
</feature>
<keyword evidence="14" id="KW-1185">Reference proteome</keyword>
<evidence type="ECO:0000313" key="14">
    <source>
        <dbReference type="Proteomes" id="UP001063166"/>
    </source>
</evidence>
<evidence type="ECO:0000256" key="10">
    <source>
        <dbReference type="SAM" id="MobiDB-lite"/>
    </source>
</evidence>
<evidence type="ECO:0000313" key="13">
    <source>
        <dbReference type="EMBL" id="GLB42916.1"/>
    </source>
</evidence>
<feature type="domain" description="VTT" evidence="12">
    <location>
        <begin position="100"/>
        <end position="213"/>
    </location>
</feature>
<dbReference type="EMBL" id="BRPK01000012">
    <property type="protein sequence ID" value="GLB42916.1"/>
    <property type="molecule type" value="Genomic_DNA"/>
</dbReference>
<feature type="compositionally biased region" description="Polar residues" evidence="10">
    <location>
        <begin position="405"/>
        <end position="418"/>
    </location>
</feature>
<comment type="caution">
    <text evidence="13">The sequence shown here is derived from an EMBL/GenBank/DDBJ whole genome shotgun (WGS) entry which is preliminary data.</text>
</comment>
<feature type="region of interest" description="Disordered" evidence="10">
    <location>
        <begin position="405"/>
        <end position="576"/>
    </location>
</feature>
<reference evidence="13" key="1">
    <citation type="submission" date="2022-07" db="EMBL/GenBank/DDBJ databases">
        <title>The genome of Lyophyllum shimeji provides insight into the initial evolution of ectomycorrhizal fungal genome.</title>
        <authorList>
            <person name="Kobayashi Y."/>
            <person name="Shibata T."/>
            <person name="Hirakawa H."/>
            <person name="Shigenobu S."/>
            <person name="Nishiyama T."/>
            <person name="Yamada A."/>
            <person name="Hasebe M."/>
            <person name="Kawaguchi M."/>
        </authorList>
    </citation>
    <scope>NUCLEOTIDE SEQUENCE</scope>
    <source>
        <strain evidence="13">AT787</strain>
    </source>
</reference>
<proteinExistence type="inferred from homology"/>
<dbReference type="PANTHER" id="PTHR47549:SF2">
    <property type="entry name" value="GOLGI APPARATUS MEMBRANE PROTEIN TVP38"/>
    <property type="match status" value="1"/>
</dbReference>
<dbReference type="Proteomes" id="UP001063166">
    <property type="component" value="Unassembled WGS sequence"/>
</dbReference>
<comment type="similarity">
    <text evidence="3">Belongs to the TVP38/TMEM64 family.</text>
</comment>
<evidence type="ECO:0000256" key="9">
    <source>
        <dbReference type="ARBA" id="ARBA00023136"/>
    </source>
</evidence>